<protein>
    <submittedName>
        <fullName evidence="1">Uncharacterized protein</fullName>
    </submittedName>
</protein>
<dbReference type="EMBL" id="CAAALY010285295">
    <property type="protein sequence ID" value="VEL43800.1"/>
    <property type="molecule type" value="Genomic_DNA"/>
</dbReference>
<evidence type="ECO:0000313" key="2">
    <source>
        <dbReference type="Proteomes" id="UP000784294"/>
    </source>
</evidence>
<dbReference type="AlphaFoldDB" id="A0A448XSC1"/>
<dbReference type="Proteomes" id="UP000784294">
    <property type="component" value="Unassembled WGS sequence"/>
</dbReference>
<evidence type="ECO:0000313" key="1">
    <source>
        <dbReference type="EMBL" id="VEL43800.1"/>
    </source>
</evidence>
<keyword evidence="2" id="KW-1185">Reference proteome</keyword>
<reference evidence="1" key="1">
    <citation type="submission" date="2018-11" db="EMBL/GenBank/DDBJ databases">
        <authorList>
            <consortium name="Pathogen Informatics"/>
        </authorList>
    </citation>
    <scope>NUCLEOTIDE SEQUENCE</scope>
</reference>
<gene>
    <name evidence="1" type="ORF">PXEA_LOCUS37240</name>
</gene>
<proteinExistence type="predicted"/>
<sequence>MDIQRFHTLLRSHHERGSPRTLLCLLLSKSSTCVNSSRDGLPPERTFCPLSLLAELNMPRVELNPVAPRILFRAISRVAGLASRQV</sequence>
<name>A0A448XSC1_9PLAT</name>
<organism evidence="1 2">
    <name type="scientific">Protopolystoma xenopodis</name>
    <dbReference type="NCBI Taxonomy" id="117903"/>
    <lineage>
        <taxon>Eukaryota</taxon>
        <taxon>Metazoa</taxon>
        <taxon>Spiralia</taxon>
        <taxon>Lophotrochozoa</taxon>
        <taxon>Platyhelminthes</taxon>
        <taxon>Monogenea</taxon>
        <taxon>Polyopisthocotylea</taxon>
        <taxon>Polystomatidea</taxon>
        <taxon>Polystomatidae</taxon>
        <taxon>Protopolystoma</taxon>
    </lineage>
</organism>
<comment type="caution">
    <text evidence="1">The sequence shown here is derived from an EMBL/GenBank/DDBJ whole genome shotgun (WGS) entry which is preliminary data.</text>
</comment>
<accession>A0A448XSC1</accession>